<evidence type="ECO:0000313" key="2">
    <source>
        <dbReference type="Proteomes" id="UP000036403"/>
    </source>
</evidence>
<comment type="caution">
    <text evidence="1">The sequence shown here is derived from an EMBL/GenBank/DDBJ whole genome shotgun (WGS) entry which is preliminary data.</text>
</comment>
<name>A0A0J7K8X8_LASNI</name>
<proteinExistence type="predicted"/>
<accession>A0A0J7K8X8</accession>
<dbReference type="Proteomes" id="UP000036403">
    <property type="component" value="Unassembled WGS sequence"/>
</dbReference>
<dbReference type="EMBL" id="LBMM01011740">
    <property type="protein sequence ID" value="KMQ86656.1"/>
    <property type="molecule type" value="Genomic_DNA"/>
</dbReference>
<reference evidence="1 2" key="1">
    <citation type="submission" date="2015-04" db="EMBL/GenBank/DDBJ databases">
        <title>Lasius niger genome sequencing.</title>
        <authorList>
            <person name="Konorov E.A."/>
            <person name="Nikitin M.A."/>
            <person name="Kirill M.V."/>
            <person name="Chang P."/>
        </authorList>
    </citation>
    <scope>NUCLEOTIDE SEQUENCE [LARGE SCALE GENOMIC DNA]</scope>
    <source>
        <tissue evidence="1">Whole</tissue>
    </source>
</reference>
<protein>
    <submittedName>
        <fullName evidence="1">Teashirt-like protein</fullName>
    </submittedName>
</protein>
<keyword evidence="2" id="KW-1185">Reference proteome</keyword>
<sequence length="181" mass="21402">MVESIKNTCNDLTKEIQFKSETFEDIKIKNFLNIEHRKRIRFHRRVRRMGLDLLWGETPMARLWASSFDIAGNETFNLRGHFEMVDEQGEKFELSYTKEWISKHEDLWNQFPVKLEELPIQDLDTRVKNLLNAANISNASTSVSIHGDWTEETEAITPAKKRRIKLPEPVFDGKYENWLSF</sequence>
<organism evidence="1 2">
    <name type="scientific">Lasius niger</name>
    <name type="common">Black garden ant</name>
    <dbReference type="NCBI Taxonomy" id="67767"/>
    <lineage>
        <taxon>Eukaryota</taxon>
        <taxon>Metazoa</taxon>
        <taxon>Ecdysozoa</taxon>
        <taxon>Arthropoda</taxon>
        <taxon>Hexapoda</taxon>
        <taxon>Insecta</taxon>
        <taxon>Pterygota</taxon>
        <taxon>Neoptera</taxon>
        <taxon>Endopterygota</taxon>
        <taxon>Hymenoptera</taxon>
        <taxon>Apocrita</taxon>
        <taxon>Aculeata</taxon>
        <taxon>Formicoidea</taxon>
        <taxon>Formicidae</taxon>
        <taxon>Formicinae</taxon>
        <taxon>Lasius</taxon>
        <taxon>Lasius</taxon>
    </lineage>
</organism>
<evidence type="ECO:0000313" key="1">
    <source>
        <dbReference type="EMBL" id="KMQ86656.1"/>
    </source>
</evidence>
<dbReference type="PaxDb" id="67767-A0A0J7K8X8"/>
<gene>
    <name evidence="1" type="ORF">RF55_14305</name>
</gene>
<dbReference type="AlphaFoldDB" id="A0A0J7K8X8"/>